<evidence type="ECO:0000259" key="1">
    <source>
        <dbReference type="PROSITE" id="PS51087"/>
    </source>
</evidence>
<sequence length="122" mass="13902">MNNIEISVKPRYIAGQSDVYRDRYAFNYQITICNRSNEVITLRQRFWEVTDGHGEIGQVGHGGLIEEQPVLYPGEEYEYNSGSQISTPWGSIEGAYEFEDSIGERFIIGVPKLDFKAGFTLQ</sequence>
<gene>
    <name evidence="3" type="primary">apaG</name>
    <name evidence="2" type="ORF">MCC93_13340</name>
    <name evidence="3" type="ORF">MON37_08435</name>
</gene>
<dbReference type="GeneID" id="99687725"/>
<dbReference type="Proteomes" id="UP000031390">
    <property type="component" value="Unassembled WGS sequence"/>
</dbReference>
<dbReference type="InterPro" id="IPR036767">
    <property type="entry name" value="ApaG_sf"/>
</dbReference>
<dbReference type="Pfam" id="PF04379">
    <property type="entry name" value="DUF525"/>
    <property type="match status" value="1"/>
</dbReference>
<dbReference type="PANTHER" id="PTHR47191">
    <property type="entry name" value="OS05G0170800 PROTEIN"/>
    <property type="match status" value="1"/>
</dbReference>
<dbReference type="Proteomes" id="UP000829504">
    <property type="component" value="Chromosome"/>
</dbReference>
<evidence type="ECO:0000313" key="4">
    <source>
        <dbReference type="Proteomes" id="UP000031390"/>
    </source>
</evidence>
<reference evidence="3 5" key="2">
    <citation type="submission" date="2022-03" db="EMBL/GenBank/DDBJ databases">
        <title>Genome sequencing of Morococcus cerebrosus.</title>
        <authorList>
            <person name="Baek M.-G."/>
            <person name="Yi H."/>
        </authorList>
    </citation>
    <scope>NUCLEOTIDE SEQUENCE [LARGE SCALE GENOMIC DNA]</scope>
    <source>
        <strain evidence="3 5">CIP 81.93</strain>
    </source>
</reference>
<dbReference type="EMBL" id="CP094242">
    <property type="protein sequence ID" value="UNV86698.1"/>
    <property type="molecule type" value="Genomic_DNA"/>
</dbReference>
<dbReference type="PATRIC" id="fig|1056807.3.peg.1281"/>
<proteinExistence type="predicted"/>
<dbReference type="EMBL" id="JUFZ01000051">
    <property type="protein sequence ID" value="KIC07601.1"/>
    <property type="molecule type" value="Genomic_DNA"/>
</dbReference>
<dbReference type="InterPro" id="IPR007474">
    <property type="entry name" value="ApaG_domain"/>
</dbReference>
<reference evidence="2 4" key="1">
    <citation type="submission" date="2014-12" db="EMBL/GenBank/DDBJ databases">
        <title>Genome sequence of Morococcus cerebrosus.</title>
        <authorList>
            <person name="Shin S.-K."/>
            <person name="Yi H."/>
        </authorList>
    </citation>
    <scope>NUCLEOTIDE SEQUENCE [LARGE SCALE GENOMIC DNA]</scope>
    <source>
        <strain evidence="2 4">CIP 81.93</strain>
    </source>
</reference>
<evidence type="ECO:0000313" key="2">
    <source>
        <dbReference type="EMBL" id="KIC07601.1"/>
    </source>
</evidence>
<dbReference type="PANTHER" id="PTHR47191:SF2">
    <property type="entry name" value="OS05G0170800 PROTEIN"/>
    <property type="match status" value="1"/>
</dbReference>
<name>A0A0C1GQB4_9NEIS</name>
<dbReference type="RefSeq" id="WP_003743457.1">
    <property type="nucleotide sequence ID" value="NZ_CP094242.1"/>
</dbReference>
<dbReference type="InterPro" id="IPR050718">
    <property type="entry name" value="ApaG-like"/>
</dbReference>
<protein>
    <submittedName>
        <fullName evidence="3">Co2+/Mg2+ efflux protein ApaG</fullName>
    </submittedName>
    <submittedName>
        <fullName evidence="2">Phosphoserine phosphatase</fullName>
    </submittedName>
</protein>
<dbReference type="PROSITE" id="PS51087">
    <property type="entry name" value="APAG"/>
    <property type="match status" value="1"/>
</dbReference>
<evidence type="ECO:0000313" key="5">
    <source>
        <dbReference type="Proteomes" id="UP000829504"/>
    </source>
</evidence>
<dbReference type="GeneID" id="64351000"/>
<dbReference type="SUPFAM" id="SSF110069">
    <property type="entry name" value="ApaG-like"/>
    <property type="match status" value="1"/>
</dbReference>
<dbReference type="Gene3D" id="2.60.40.1470">
    <property type="entry name" value="ApaG domain"/>
    <property type="match status" value="1"/>
</dbReference>
<dbReference type="NCBIfam" id="NF003967">
    <property type="entry name" value="PRK05461.1"/>
    <property type="match status" value="1"/>
</dbReference>
<keyword evidence="5" id="KW-1185">Reference proteome</keyword>
<evidence type="ECO:0000313" key="3">
    <source>
        <dbReference type="EMBL" id="UNV86698.1"/>
    </source>
</evidence>
<accession>A0A0C1GQB4</accession>
<feature type="domain" description="ApaG" evidence="1">
    <location>
        <begin position="1"/>
        <end position="122"/>
    </location>
</feature>
<dbReference type="AlphaFoldDB" id="A0A0C1GQB4"/>
<organism evidence="2 4">
    <name type="scientific">Morococcus cerebrosus</name>
    <dbReference type="NCBI Taxonomy" id="1056807"/>
    <lineage>
        <taxon>Bacteria</taxon>
        <taxon>Pseudomonadati</taxon>
        <taxon>Pseudomonadota</taxon>
        <taxon>Betaproteobacteria</taxon>
        <taxon>Neisseriales</taxon>
        <taxon>Neisseriaceae</taxon>
        <taxon>Morococcus</taxon>
    </lineage>
</organism>